<name>A0A7C1HX87_9CREN</name>
<reference evidence="2" key="1">
    <citation type="journal article" date="2020" name="mSystems">
        <title>Genome- and Community-Level Interaction Insights into Carbon Utilization and Element Cycling Functions of Hydrothermarchaeota in Hydrothermal Sediment.</title>
        <authorList>
            <person name="Zhou Z."/>
            <person name="Liu Y."/>
            <person name="Xu W."/>
            <person name="Pan J."/>
            <person name="Luo Z.H."/>
            <person name="Li M."/>
        </authorList>
    </citation>
    <scope>NUCLEOTIDE SEQUENCE [LARGE SCALE GENOMIC DNA]</scope>
    <source>
        <strain evidence="2">SpSt-123</strain>
    </source>
</reference>
<keyword evidence="1" id="KW-1133">Transmembrane helix</keyword>
<keyword evidence="1" id="KW-0812">Transmembrane</keyword>
<dbReference type="AlphaFoldDB" id="A0A7C1HX87"/>
<sequence length="220" mass="25896">MSQSYIIKPEIEVLGEYGLFYPYKALVTFYAPPFGFLENFFVFFVNKRATMENKKIIAISINDDFMELLETHMFLHKNNVEFQRLAQRGLILPIQLTSTRDLIDYLLKYDDESSYIYVLHSDCNELLSHSKQLGEAIKNLLRRRKKPILITMFVDYTLLQKEEWIPIRYLSDTEFIVNIQEPVNTGEIVVTRVKLGVKPGYKLNFQITNDFIGYQIQLKT</sequence>
<accession>A0A7C1HX87</accession>
<comment type="caution">
    <text evidence="2">The sequence shown here is derived from an EMBL/GenBank/DDBJ whole genome shotgun (WGS) entry which is preliminary data.</text>
</comment>
<organism evidence="2">
    <name type="scientific">Fervidicoccus fontis</name>
    <dbReference type="NCBI Taxonomy" id="683846"/>
    <lineage>
        <taxon>Archaea</taxon>
        <taxon>Thermoproteota</taxon>
        <taxon>Thermoprotei</taxon>
        <taxon>Fervidicoccales</taxon>
        <taxon>Fervidicoccaceae</taxon>
        <taxon>Fervidicoccus</taxon>
    </lineage>
</organism>
<evidence type="ECO:0000313" key="2">
    <source>
        <dbReference type="EMBL" id="HDS10927.1"/>
    </source>
</evidence>
<keyword evidence="1" id="KW-0472">Membrane</keyword>
<proteinExistence type="predicted"/>
<dbReference type="EMBL" id="DSDY01000150">
    <property type="protein sequence ID" value="HDS10927.1"/>
    <property type="molecule type" value="Genomic_DNA"/>
</dbReference>
<evidence type="ECO:0000256" key="1">
    <source>
        <dbReference type="SAM" id="Phobius"/>
    </source>
</evidence>
<gene>
    <name evidence="2" type="ORF">ENO04_04880</name>
</gene>
<feature type="transmembrane region" description="Helical" evidence="1">
    <location>
        <begin position="20"/>
        <end position="45"/>
    </location>
</feature>
<protein>
    <submittedName>
        <fullName evidence="2">Uncharacterized protein</fullName>
    </submittedName>
</protein>